<protein>
    <recommendedName>
        <fullName evidence="5">Flotillin-like protein FloA</fullName>
    </recommendedName>
</protein>
<feature type="transmembrane region" description="Helical" evidence="5">
    <location>
        <begin position="12"/>
        <end position="32"/>
    </location>
</feature>
<evidence type="ECO:0000256" key="5">
    <source>
        <dbReference type="HAMAP-Rule" id="MF_01562"/>
    </source>
</evidence>
<accession>F8LE15</accession>
<evidence type="ECO:0000256" key="3">
    <source>
        <dbReference type="ARBA" id="ARBA00022989"/>
    </source>
</evidence>
<dbReference type="AlphaFoldDB" id="F8LE15"/>
<comment type="similarity">
    <text evidence="5">Belongs to the flotillin-like FloA family.</text>
</comment>
<dbReference type="EMBL" id="FR872655">
    <property type="protein sequence ID" value="CCB91729.1"/>
    <property type="molecule type" value="Genomic_DNA"/>
</dbReference>
<comment type="function">
    <text evidence="5">Found in functional membrane microdomains (FMM) that may be equivalent to eukaryotic membrane rafts FMMs are highly dynamic and increase in number as cells age. Flotillins are thought to be important factors in membrane fluidity.</text>
</comment>
<dbReference type="HAMAP" id="MF_01562">
    <property type="entry name" value="FloA"/>
    <property type="match status" value="1"/>
</dbReference>
<keyword evidence="4 5" id="KW-0472">Membrane</keyword>
<comment type="subcellular location">
    <subcellularLocation>
        <location evidence="5">Cell membrane</location>
        <topology evidence="5">Single-pass membrane protein</topology>
    </subcellularLocation>
    <subcellularLocation>
        <location evidence="5">Membrane raft</location>
        <topology evidence="5">Single-pass membrane protein</topology>
    </subcellularLocation>
</comment>
<organism evidence="6">
    <name type="scientific">Waddlia chondrophila 2032/99</name>
    <dbReference type="NCBI Taxonomy" id="765953"/>
    <lineage>
        <taxon>Bacteria</taxon>
        <taxon>Pseudomonadati</taxon>
        <taxon>Chlamydiota</taxon>
        <taxon>Chlamydiia</taxon>
        <taxon>Parachlamydiales</taxon>
        <taxon>Waddliaceae</taxon>
        <taxon>Waddlia</taxon>
    </lineage>
</organism>
<evidence type="ECO:0000313" key="6">
    <source>
        <dbReference type="EMBL" id="CCB91729.1"/>
    </source>
</evidence>
<proteinExistence type="inferred from homology"/>
<keyword evidence="3 5" id="KW-1133">Transmembrane helix</keyword>
<dbReference type="NCBIfam" id="NF010186">
    <property type="entry name" value="PRK13665.1"/>
    <property type="match status" value="1"/>
</dbReference>
<dbReference type="Pfam" id="PF12127">
    <property type="entry name" value="FloA"/>
    <property type="match status" value="1"/>
</dbReference>
<sequence>MQTVLMVGQMSFELYLLLIVLAIVGVILLIILGKFISLWFQAFVSGTPIQFLNIIGMSLRKVPPREIVISRITAYKAGLKQISVSDLETHYLAGGHVSQVVRAMIAADKANIDLDWRQGTAIDLAGRDLQEAINTSVNPKVIDCPSHGGFMTGVAKDGIQVHVRARVTVRTNIQQLVGGATEETIIARVGEGIVSAIGGSDTHLQVLEAPQNISKLVLEKGLDSSTAFLILSIDIVEMKLGENIGAKLRADKAEADMRIFQAEAEKRRAMAVAEEQENKAKVKDMEAKLIEAKSAVPHAIAEAFKEGNLGIMDYYRFQNIQADTEMRTSIAKPEEEGQSSK</sequence>
<reference evidence="6" key="1">
    <citation type="submission" date="2011-05" db="EMBL/GenBank/DDBJ databases">
        <title>Unity in variety -- the pan-genome of the Chlamydiae.</title>
        <authorList>
            <person name="Collingro A."/>
            <person name="Tischler P."/>
            <person name="Weinmaier T."/>
            <person name="Penz T."/>
            <person name="Heinz E."/>
            <person name="Brunham R.C."/>
            <person name="Read T.D."/>
            <person name="Bavoil P.M."/>
            <person name="Sachse K."/>
            <person name="Kahane S."/>
            <person name="Friedman M.G."/>
            <person name="Rattei T."/>
            <person name="Myers G.S.A."/>
            <person name="Horn M."/>
        </authorList>
    </citation>
    <scope>NUCLEOTIDE SEQUENCE</scope>
    <source>
        <strain evidence="6">2032/99</strain>
    </source>
</reference>
<keyword evidence="1 5" id="KW-1003">Cell membrane</keyword>
<comment type="subunit">
    <text evidence="5">Homooligomerizes.</text>
</comment>
<name>F8LE15_9BACT</name>
<dbReference type="GO" id="GO:0045121">
    <property type="term" value="C:membrane raft"/>
    <property type="evidence" value="ECO:0007669"/>
    <property type="project" value="UniProtKB-SubCell"/>
</dbReference>
<comment type="caution">
    <text evidence="5">Lacks conserved residue(s) required for the propagation of feature annotation.</text>
</comment>
<keyword evidence="2 5" id="KW-0812">Transmembrane</keyword>
<evidence type="ECO:0000256" key="4">
    <source>
        <dbReference type="ARBA" id="ARBA00023136"/>
    </source>
</evidence>
<dbReference type="GO" id="GO:0005886">
    <property type="term" value="C:plasma membrane"/>
    <property type="evidence" value="ECO:0007669"/>
    <property type="project" value="UniProtKB-SubCell"/>
</dbReference>
<evidence type="ECO:0000256" key="1">
    <source>
        <dbReference type="ARBA" id="ARBA00022475"/>
    </source>
</evidence>
<gene>
    <name evidence="6" type="primary">yqfA</name>
    <name evidence="5" type="synonym">floA</name>
    <name evidence="6" type="ORF">WCH_BX12500</name>
</gene>
<dbReference type="InterPro" id="IPR022853">
    <property type="entry name" value="FloA"/>
</dbReference>
<evidence type="ECO:0000256" key="2">
    <source>
        <dbReference type="ARBA" id="ARBA00022692"/>
    </source>
</evidence>